<dbReference type="Proteomes" id="UP000230423">
    <property type="component" value="Unassembled WGS sequence"/>
</dbReference>
<accession>A0A2G9V128</accession>
<evidence type="ECO:0000256" key="1">
    <source>
        <dbReference type="SAM" id="MobiDB-lite"/>
    </source>
</evidence>
<dbReference type="AlphaFoldDB" id="A0A2G9V128"/>
<name>A0A2G9V128_TELCI</name>
<sequence>MKWTIQGFRSTVPGERNYCAPPRLKATRHTELAGHHNQKQKINYMEKVRSEDYNLKDRVAGLEVELKRYETSYLFPWVNIPTGISEIEREDCYYSAMFDPILDETTDFSCKRREYVAGIARLTDTRHENQLINAIRIENQAYVVRFCDLAPRNIADIYGDTKKATTRKHTVAPKSTTKVGKKATKSSYVPPSTTPMPQISSTPTTPSYTMPSTSFFTLSTRTTTSIPLTSRTAPNPNLPRQVPIEIRLDGEDTFETINSQLFVTGT</sequence>
<dbReference type="OrthoDB" id="5873432at2759"/>
<evidence type="ECO:0000313" key="2">
    <source>
        <dbReference type="EMBL" id="PIO76183.1"/>
    </source>
</evidence>
<keyword evidence="3" id="KW-1185">Reference proteome</keyword>
<feature type="compositionally biased region" description="Low complexity" evidence="1">
    <location>
        <begin position="195"/>
        <end position="207"/>
    </location>
</feature>
<reference evidence="2 3" key="1">
    <citation type="submission" date="2015-09" db="EMBL/GenBank/DDBJ databases">
        <title>Draft genome of the parasitic nematode Teladorsagia circumcincta isolate WARC Sus (inbred).</title>
        <authorList>
            <person name="Mitreva M."/>
        </authorList>
    </citation>
    <scope>NUCLEOTIDE SEQUENCE [LARGE SCALE GENOMIC DNA]</scope>
    <source>
        <strain evidence="2 3">S</strain>
    </source>
</reference>
<evidence type="ECO:0000313" key="3">
    <source>
        <dbReference type="Proteomes" id="UP000230423"/>
    </source>
</evidence>
<dbReference type="EMBL" id="KZ345072">
    <property type="protein sequence ID" value="PIO76183.1"/>
    <property type="molecule type" value="Genomic_DNA"/>
</dbReference>
<gene>
    <name evidence="2" type="ORF">TELCIR_01751</name>
</gene>
<proteinExistence type="predicted"/>
<protein>
    <submittedName>
        <fullName evidence="2">Uncharacterized protein</fullName>
    </submittedName>
</protein>
<feature type="region of interest" description="Disordered" evidence="1">
    <location>
        <begin position="168"/>
        <end position="207"/>
    </location>
</feature>
<organism evidence="2 3">
    <name type="scientific">Teladorsagia circumcincta</name>
    <name type="common">Brown stomach worm</name>
    <name type="synonym">Ostertagia circumcincta</name>
    <dbReference type="NCBI Taxonomy" id="45464"/>
    <lineage>
        <taxon>Eukaryota</taxon>
        <taxon>Metazoa</taxon>
        <taxon>Ecdysozoa</taxon>
        <taxon>Nematoda</taxon>
        <taxon>Chromadorea</taxon>
        <taxon>Rhabditida</taxon>
        <taxon>Rhabditina</taxon>
        <taxon>Rhabditomorpha</taxon>
        <taxon>Strongyloidea</taxon>
        <taxon>Trichostrongylidae</taxon>
        <taxon>Teladorsagia</taxon>
    </lineage>
</organism>